<dbReference type="EMBL" id="JAPQKQ010000008">
    <property type="protein sequence ID" value="KAJ5186607.1"/>
    <property type="molecule type" value="Genomic_DNA"/>
</dbReference>
<evidence type="ECO:0000313" key="2">
    <source>
        <dbReference type="Proteomes" id="UP001150942"/>
    </source>
</evidence>
<protein>
    <recommendedName>
        <fullName evidence="3">Transcription factor domain-containing protein</fullName>
    </recommendedName>
</protein>
<gene>
    <name evidence="1" type="ORF">N7449_011371</name>
</gene>
<reference evidence="1" key="2">
    <citation type="journal article" date="2023" name="IMA Fungus">
        <title>Comparative genomic study of the Penicillium genus elucidates a diverse pangenome and 15 lateral gene transfer events.</title>
        <authorList>
            <person name="Petersen C."/>
            <person name="Sorensen T."/>
            <person name="Nielsen M.R."/>
            <person name="Sondergaard T.E."/>
            <person name="Sorensen J.L."/>
            <person name="Fitzpatrick D.A."/>
            <person name="Frisvad J.C."/>
            <person name="Nielsen K.L."/>
        </authorList>
    </citation>
    <scope>NUCLEOTIDE SEQUENCE</scope>
    <source>
        <strain evidence="1">IBT 20477</strain>
    </source>
</reference>
<dbReference type="OrthoDB" id="5226580at2759"/>
<organism evidence="1 2">
    <name type="scientific">Penicillium cf. viridicatum</name>
    <dbReference type="NCBI Taxonomy" id="2972119"/>
    <lineage>
        <taxon>Eukaryota</taxon>
        <taxon>Fungi</taxon>
        <taxon>Dikarya</taxon>
        <taxon>Ascomycota</taxon>
        <taxon>Pezizomycotina</taxon>
        <taxon>Eurotiomycetes</taxon>
        <taxon>Eurotiomycetidae</taxon>
        <taxon>Eurotiales</taxon>
        <taxon>Aspergillaceae</taxon>
        <taxon>Penicillium</taxon>
    </lineage>
</organism>
<reference evidence="1" key="1">
    <citation type="submission" date="2022-11" db="EMBL/GenBank/DDBJ databases">
        <authorList>
            <person name="Petersen C."/>
        </authorList>
    </citation>
    <scope>NUCLEOTIDE SEQUENCE</scope>
    <source>
        <strain evidence="1">IBT 20477</strain>
    </source>
</reference>
<name>A0A9W9M453_9EURO</name>
<accession>A0A9W9M453</accession>
<evidence type="ECO:0000313" key="1">
    <source>
        <dbReference type="EMBL" id="KAJ5186607.1"/>
    </source>
</evidence>
<keyword evidence="2" id="KW-1185">Reference proteome</keyword>
<evidence type="ECO:0008006" key="3">
    <source>
        <dbReference type="Google" id="ProtNLM"/>
    </source>
</evidence>
<comment type="caution">
    <text evidence="1">The sequence shown here is derived from an EMBL/GenBank/DDBJ whole genome shotgun (WGS) entry which is preliminary data.</text>
</comment>
<dbReference type="Proteomes" id="UP001150942">
    <property type="component" value="Unassembled WGS sequence"/>
</dbReference>
<dbReference type="AlphaFoldDB" id="A0A9W9M453"/>
<proteinExistence type="predicted"/>
<sequence>MEFGQSIILNISSYRNTSANQMIFAHNPSMDVLQGLLVALSWVQHQSQHMRYSSYLHLAWSIVGDLRLDRVAETQQHYSRIAVSKVTSHPKSSRESVDEIRRALIGCYIATDRSLIYLARSQQIFELIDDAVVTTANSVQETDTDIHAFQSEIDEYKATLPAMFSENSLVQFHLHTLPLFLCYACLFDEHAKVNFPASSMPRPNGDAGLPPYLKSGQRPLDLSYFQVEFLNRGLTEAKRHSSTDQSYSMASNRLQPGSGLQTCCDGCKVCSMQPSVGALCLALNMPQVLRGVLERIQCLSKDTVTIDGKYHSNCFYEAWLWHILEYSRGNTTWCNLRI</sequence>